<protein>
    <submittedName>
        <fullName evidence="1">Uncharacterized protein</fullName>
    </submittedName>
</protein>
<reference evidence="1 2" key="1">
    <citation type="journal article" date="2013" name="Mar. Genomics">
        <title>Expression of sulfatases in Rhodopirellula baltica and the diversity of sulfatases in the genus Rhodopirellula.</title>
        <authorList>
            <person name="Wegner C.E."/>
            <person name="Richter-Heitmann T."/>
            <person name="Klindworth A."/>
            <person name="Klockow C."/>
            <person name="Richter M."/>
            <person name="Achstetter T."/>
            <person name="Glockner F.O."/>
            <person name="Harder J."/>
        </authorList>
    </citation>
    <scope>NUCLEOTIDE SEQUENCE [LARGE SCALE GENOMIC DNA]</scope>
    <source>
        <strain evidence="1 2">SM41</strain>
    </source>
</reference>
<keyword evidence="2" id="KW-1185">Reference proteome</keyword>
<dbReference type="PATRIC" id="fig|1263870.3.peg.4598"/>
<organism evidence="1 2">
    <name type="scientific">Rhodopirellula sallentina SM41</name>
    <dbReference type="NCBI Taxonomy" id="1263870"/>
    <lineage>
        <taxon>Bacteria</taxon>
        <taxon>Pseudomonadati</taxon>
        <taxon>Planctomycetota</taxon>
        <taxon>Planctomycetia</taxon>
        <taxon>Pirellulales</taxon>
        <taxon>Pirellulaceae</taxon>
        <taxon>Rhodopirellula</taxon>
    </lineage>
</organism>
<dbReference type="EMBL" id="ANOH01000289">
    <property type="protein sequence ID" value="EMI54197.1"/>
    <property type="molecule type" value="Genomic_DNA"/>
</dbReference>
<accession>M5TYB6</accession>
<proteinExistence type="predicted"/>
<name>M5TYB6_9BACT</name>
<dbReference type="AlphaFoldDB" id="M5TYB6"/>
<sequence>MYQPAALRFADKSFNGQPKAIYLPLRVAYGYRLNENATTRCFIERYCG</sequence>
<evidence type="ECO:0000313" key="1">
    <source>
        <dbReference type="EMBL" id="EMI54197.1"/>
    </source>
</evidence>
<dbReference type="Proteomes" id="UP000011885">
    <property type="component" value="Unassembled WGS sequence"/>
</dbReference>
<gene>
    <name evidence="1" type="ORF">RSSM_04349</name>
</gene>
<evidence type="ECO:0000313" key="2">
    <source>
        <dbReference type="Proteomes" id="UP000011885"/>
    </source>
</evidence>
<comment type="caution">
    <text evidence="1">The sequence shown here is derived from an EMBL/GenBank/DDBJ whole genome shotgun (WGS) entry which is preliminary data.</text>
</comment>